<dbReference type="CDD" id="cd03113">
    <property type="entry name" value="CTPS_N"/>
    <property type="match status" value="1"/>
</dbReference>
<dbReference type="STRING" id="1227484.C471_07025"/>
<evidence type="ECO:0000256" key="5">
    <source>
        <dbReference type="ARBA" id="ARBA00022741"/>
    </source>
</evidence>
<sequence>MPTDPDTGYDPSLGRKFVFVTGGVMSGLGKGITAASTGRLLANAGFDVTAVKVDPYLNVDAGTMNPYEHGEVYVLKDGGEVDLDLGNYERFLGTDMTFDHNVTTGKTYQHVIERERAGDYLGKTVQIIPHVTDDIKRRIREAAEGSDVCLIEIGGTVGDIESMPFLEALRQFAHEEDDEDILFTHVTLVPYSKNGEQKTKPTQHSVKELRSIGLQPDILVGRSEDRLDPETKEKIALFCDVPTDAVFSNPDVEDIYHVPLMVEDEGLDEHVMERLGLADEALPKAERSTEWRELVTRDREEEIDVALVGKYALEDAYMSIHEALKHAGIQTETEVNVLWVDADETRAEHEERLAEADAVVVPGGFGSRGTDGKIEAVRYARENDVPFLGLCLGFQMAVVEHARNVLGLEDAHSAEIDPDTPHPVIDLLPEQYETEDMGGTMRLGAHETDIEPGTLAARVYDADSCTERHRHRYEVNPEYIDELESDGLDFSGRADNRMEILERADHPFFFGTQAHPEFRSRPDRASPPFVALVEAALGSTDTTERNADVRL</sequence>
<comment type="caution">
    <text evidence="14">The sequence shown here is derived from an EMBL/GenBank/DDBJ whole genome shotgun (WGS) entry which is preliminary data.</text>
</comment>
<feature type="binding site" evidence="11">
    <location>
        <position position="26"/>
    </location>
    <ligand>
        <name>UTP</name>
        <dbReference type="ChEBI" id="CHEBI:46398"/>
    </ligand>
</feature>
<evidence type="ECO:0000259" key="13">
    <source>
        <dbReference type="Pfam" id="PF06418"/>
    </source>
</evidence>
<dbReference type="GO" id="GO:0042802">
    <property type="term" value="F:identical protein binding"/>
    <property type="evidence" value="ECO:0007669"/>
    <property type="project" value="TreeGrafter"/>
</dbReference>
<dbReference type="GO" id="GO:0003883">
    <property type="term" value="F:CTP synthase activity"/>
    <property type="evidence" value="ECO:0007669"/>
    <property type="project" value="UniProtKB-UniRule"/>
</dbReference>
<dbReference type="InterPro" id="IPR004468">
    <property type="entry name" value="CTP_synthase"/>
</dbReference>
<comment type="function">
    <text evidence="11">Catalyzes the ATP-dependent amination of UTP to CTP with either L-glutamine or ammonia as the source of nitrogen. Regulates intracellular CTP levels through interactions with the four ribonucleotide triphosphates.</text>
</comment>
<dbReference type="NCBIfam" id="NF003792">
    <property type="entry name" value="PRK05380.1"/>
    <property type="match status" value="1"/>
</dbReference>
<dbReference type="PATRIC" id="fig|1227484.4.peg.1432"/>
<dbReference type="GO" id="GO:0046872">
    <property type="term" value="F:metal ion binding"/>
    <property type="evidence" value="ECO:0007669"/>
    <property type="project" value="UniProtKB-KW"/>
</dbReference>
<dbReference type="HAMAP" id="MF_01227">
    <property type="entry name" value="PyrG"/>
    <property type="match status" value="1"/>
</dbReference>
<evidence type="ECO:0000256" key="4">
    <source>
        <dbReference type="ARBA" id="ARBA00022723"/>
    </source>
</evidence>
<comment type="activity regulation">
    <text evidence="11">Allosterically activated by GTP, when glutamine is the substrate; GTP has no effect on the reaction when ammonia is the substrate. The allosteric effector GTP functions by stabilizing the protein conformation that binds the tetrahedral intermediate(s) formed during glutamine hydrolysis. Inhibited by the product CTP, via allosteric rather than competitive inhibition.</text>
</comment>
<dbReference type="Pfam" id="PF00117">
    <property type="entry name" value="GATase"/>
    <property type="match status" value="1"/>
</dbReference>
<comment type="catalytic activity">
    <reaction evidence="11">
        <text>L-glutamine + H2O = L-glutamate + NH4(+)</text>
        <dbReference type="Rhea" id="RHEA:15889"/>
        <dbReference type="ChEBI" id="CHEBI:15377"/>
        <dbReference type="ChEBI" id="CHEBI:28938"/>
        <dbReference type="ChEBI" id="CHEBI:29985"/>
        <dbReference type="ChEBI" id="CHEBI:58359"/>
    </reaction>
</comment>
<evidence type="ECO:0000256" key="9">
    <source>
        <dbReference type="ARBA" id="ARBA00022975"/>
    </source>
</evidence>
<feature type="binding site" evidence="11">
    <location>
        <begin position="159"/>
        <end position="161"/>
    </location>
    <ligand>
        <name>CTP</name>
        <dbReference type="ChEBI" id="CHEBI:37563"/>
        <note>allosteric inhibitor</note>
    </ligand>
</feature>
<feature type="domain" description="CTP synthase N-terminal" evidence="13">
    <location>
        <begin position="16"/>
        <end position="277"/>
    </location>
</feature>
<dbReference type="OrthoDB" id="52769at2157"/>
<evidence type="ECO:0000256" key="6">
    <source>
        <dbReference type="ARBA" id="ARBA00022840"/>
    </source>
</evidence>
<evidence type="ECO:0000313" key="15">
    <source>
        <dbReference type="Proteomes" id="UP000011514"/>
    </source>
</evidence>
<evidence type="ECO:0000256" key="2">
    <source>
        <dbReference type="ARBA" id="ARBA00007533"/>
    </source>
</evidence>
<comment type="pathway">
    <text evidence="1 11">Pyrimidine metabolism; CTP biosynthesis via de novo pathway; CTP from UDP: step 2/2.</text>
</comment>
<dbReference type="GO" id="GO:0005524">
    <property type="term" value="F:ATP binding"/>
    <property type="evidence" value="ECO:0007669"/>
    <property type="project" value="UniProtKB-KW"/>
</dbReference>
<comment type="subunit">
    <text evidence="11">Homotetramer.</text>
</comment>
<comment type="catalytic activity">
    <reaction evidence="11">
        <text>UTP + NH4(+) + ATP = CTP + ADP + phosphate + 2 H(+)</text>
        <dbReference type="Rhea" id="RHEA:16597"/>
        <dbReference type="ChEBI" id="CHEBI:15378"/>
        <dbReference type="ChEBI" id="CHEBI:28938"/>
        <dbReference type="ChEBI" id="CHEBI:30616"/>
        <dbReference type="ChEBI" id="CHEBI:37563"/>
        <dbReference type="ChEBI" id="CHEBI:43474"/>
        <dbReference type="ChEBI" id="CHEBI:46398"/>
        <dbReference type="ChEBI" id="CHEBI:456216"/>
    </reaction>
</comment>
<feature type="binding site" evidence="11">
    <location>
        <begin position="27"/>
        <end position="32"/>
    </location>
    <ligand>
        <name>ATP</name>
        <dbReference type="ChEBI" id="CHEBI:30616"/>
    </ligand>
</feature>
<feature type="binding site" evidence="11">
    <location>
        <position position="26"/>
    </location>
    <ligand>
        <name>CTP</name>
        <dbReference type="ChEBI" id="CHEBI:37563"/>
        <note>allosteric inhibitor</note>
    </ligand>
</feature>
<accession>M0DZD0</accession>
<feature type="binding site" evidence="11">
    <location>
        <position position="472"/>
    </location>
    <ligand>
        <name>L-glutamine</name>
        <dbReference type="ChEBI" id="CHEBI:58359"/>
    </ligand>
</feature>
<dbReference type="Gene3D" id="3.40.50.880">
    <property type="match status" value="1"/>
</dbReference>
<proteinExistence type="inferred from homology"/>
<comment type="similarity">
    <text evidence="2 11">Belongs to the CTP synthase family.</text>
</comment>
<dbReference type="GO" id="GO:0044210">
    <property type="term" value="P:'de novo' CTP biosynthetic process"/>
    <property type="evidence" value="ECO:0007669"/>
    <property type="project" value="UniProtKB-UniRule"/>
</dbReference>
<feature type="active site" description="Nucleophile; for glutamine hydrolysis" evidence="11">
    <location>
        <position position="391"/>
    </location>
</feature>
<keyword evidence="9 11" id="KW-0665">Pyrimidine biosynthesis</keyword>
<evidence type="ECO:0000256" key="10">
    <source>
        <dbReference type="ARBA" id="ARBA00047781"/>
    </source>
</evidence>
<dbReference type="GO" id="GO:0019856">
    <property type="term" value="P:pyrimidine nucleobase biosynthetic process"/>
    <property type="evidence" value="ECO:0007669"/>
    <property type="project" value="TreeGrafter"/>
</dbReference>
<evidence type="ECO:0000313" key="14">
    <source>
        <dbReference type="EMBL" id="ELZ40915.1"/>
    </source>
</evidence>
<keyword evidence="15" id="KW-1185">Reference proteome</keyword>
<dbReference type="UniPathway" id="UPA00159">
    <property type="reaction ID" value="UER00277"/>
</dbReference>
<dbReference type="FunFam" id="3.40.50.300:FF:000009">
    <property type="entry name" value="CTP synthase"/>
    <property type="match status" value="1"/>
</dbReference>
<dbReference type="Proteomes" id="UP000011514">
    <property type="component" value="Unassembled WGS sequence"/>
</dbReference>
<dbReference type="GO" id="GO:0097268">
    <property type="term" value="C:cytoophidium"/>
    <property type="evidence" value="ECO:0007669"/>
    <property type="project" value="UniProtKB-ARBA"/>
</dbReference>
<dbReference type="NCBIfam" id="TIGR00337">
    <property type="entry name" value="PyrG"/>
    <property type="match status" value="1"/>
</dbReference>
<comment type="caution">
    <text evidence="11">Lacks conserved residue(s) required for the propagation of feature annotation.</text>
</comment>
<dbReference type="PANTHER" id="PTHR11550:SF0">
    <property type="entry name" value="CTP SYNTHASE-RELATED"/>
    <property type="match status" value="1"/>
</dbReference>
<keyword evidence="7 11" id="KW-0460">Magnesium</keyword>
<feature type="binding site" evidence="11">
    <location>
        <begin position="198"/>
        <end position="203"/>
    </location>
    <ligand>
        <name>UTP</name>
        <dbReference type="ChEBI" id="CHEBI:46398"/>
    </ligand>
</feature>
<feature type="active site" evidence="11">
    <location>
        <position position="517"/>
    </location>
</feature>
<feature type="region of interest" description="Amidoligase domain" evidence="11">
    <location>
        <begin position="1"/>
        <end position="277"/>
    </location>
</feature>
<dbReference type="InterPro" id="IPR027417">
    <property type="entry name" value="P-loop_NTPase"/>
</dbReference>
<feature type="binding site" evidence="11">
    <location>
        <position position="364"/>
    </location>
    <ligand>
        <name>L-glutamine</name>
        <dbReference type="ChEBI" id="CHEBI:58359"/>
    </ligand>
</feature>
<feature type="binding site" evidence="11">
    <location>
        <position position="252"/>
    </location>
    <ligand>
        <name>ATP</name>
        <dbReference type="ChEBI" id="CHEBI:30616"/>
    </ligand>
</feature>
<dbReference type="InterPro" id="IPR033828">
    <property type="entry name" value="GATase1_CTP_Synthase"/>
</dbReference>
<comment type="catalytic activity">
    <reaction evidence="10 11">
        <text>UTP + L-glutamine + ATP + H2O = CTP + L-glutamate + ADP + phosphate + 2 H(+)</text>
        <dbReference type="Rhea" id="RHEA:26426"/>
        <dbReference type="ChEBI" id="CHEBI:15377"/>
        <dbReference type="ChEBI" id="CHEBI:15378"/>
        <dbReference type="ChEBI" id="CHEBI:29985"/>
        <dbReference type="ChEBI" id="CHEBI:30616"/>
        <dbReference type="ChEBI" id="CHEBI:37563"/>
        <dbReference type="ChEBI" id="CHEBI:43474"/>
        <dbReference type="ChEBI" id="CHEBI:46398"/>
        <dbReference type="ChEBI" id="CHEBI:58359"/>
        <dbReference type="ChEBI" id="CHEBI:456216"/>
        <dbReference type="EC" id="6.3.4.2"/>
    </reaction>
</comment>
<evidence type="ECO:0000256" key="3">
    <source>
        <dbReference type="ARBA" id="ARBA00022598"/>
    </source>
</evidence>
<comment type="miscellaneous">
    <text evidence="11">CTPSs have evolved a hybrid strategy for distinguishing between UTP and CTP. The overlapping regions of the product feedback inhibitory and substrate sites recognize a common feature in both compounds, the triphosphate moiety. To differentiate isosteric substrate and product pyrimidine rings, an additional pocket far from the expected kinase/ligase catalytic site, specifically recognizes the cytosine and ribose portions of the product inhibitor.</text>
</comment>
<dbReference type="InterPro" id="IPR017926">
    <property type="entry name" value="GATASE"/>
</dbReference>
<feature type="binding site" evidence="11">
    <location>
        <begin position="198"/>
        <end position="203"/>
    </location>
    <ligand>
        <name>CTP</name>
        <dbReference type="ChEBI" id="CHEBI:37563"/>
        <note>allosteric inhibitor</note>
    </ligand>
</feature>
<dbReference type="InterPro" id="IPR017456">
    <property type="entry name" value="CTP_synthase_N"/>
</dbReference>
<keyword evidence="4 11" id="KW-0479">Metal-binding</keyword>
<reference evidence="14 15" key="1">
    <citation type="journal article" date="2014" name="PLoS Genet.">
        <title>Phylogenetically driven sequencing of extremely halophilic archaea reveals strategies for static and dynamic osmo-response.</title>
        <authorList>
            <person name="Becker E.A."/>
            <person name="Seitzer P.M."/>
            <person name="Tritt A."/>
            <person name="Larsen D."/>
            <person name="Krusor M."/>
            <person name="Yao A.I."/>
            <person name="Wu D."/>
            <person name="Madern D."/>
            <person name="Eisen J.A."/>
            <person name="Darling A.E."/>
            <person name="Facciotti M.T."/>
        </authorList>
    </citation>
    <scope>NUCLEOTIDE SEQUENCE [LARGE SCALE GENOMIC DNA]</scope>
    <source>
        <strain evidence="14 15">DSM 1137</strain>
    </source>
</reference>
<protein>
    <recommendedName>
        <fullName evidence="11">CTP synthase</fullName>
        <ecNumber evidence="11">6.3.4.2</ecNumber>
    </recommendedName>
    <alternativeName>
        <fullName evidence="11">Cytidine 5'-triphosphate synthase</fullName>
    </alternativeName>
    <alternativeName>
        <fullName evidence="11">Cytidine triphosphate synthetase</fullName>
        <shortName evidence="11">CTP synthetase</shortName>
        <shortName evidence="11">CTPS</shortName>
    </alternativeName>
    <alternativeName>
        <fullName evidence="11">UTP--ammonia ligase</fullName>
    </alternativeName>
</protein>
<dbReference type="FunFam" id="3.40.50.880:FF:000002">
    <property type="entry name" value="CTP synthase"/>
    <property type="match status" value="1"/>
</dbReference>
<feature type="binding site" evidence="11">
    <location>
        <position position="67"/>
    </location>
    <ligand>
        <name>L-glutamine</name>
        <dbReference type="ChEBI" id="CHEBI:58359"/>
    </ligand>
</feature>
<gene>
    <name evidence="11 14" type="primary">pyrG</name>
    <name evidence="14" type="ORF">C471_07025</name>
</gene>
<dbReference type="CDD" id="cd01746">
    <property type="entry name" value="GATase1_CTP_Synthase"/>
    <property type="match status" value="1"/>
</dbReference>
<feature type="binding site" evidence="11">
    <location>
        <position position="152"/>
    </location>
    <ligand>
        <name>Mg(2+)</name>
        <dbReference type="ChEBI" id="CHEBI:18420"/>
    </ligand>
</feature>
<evidence type="ECO:0000256" key="11">
    <source>
        <dbReference type="HAMAP-Rule" id="MF_01227"/>
    </source>
</evidence>
<dbReference type="AlphaFoldDB" id="M0DZD0"/>
<feature type="binding site" evidence="11">
    <location>
        <position position="84"/>
    </location>
    <ligand>
        <name>ATP</name>
        <dbReference type="ChEBI" id="CHEBI:30616"/>
    </ligand>
</feature>
<dbReference type="InterPro" id="IPR029062">
    <property type="entry name" value="Class_I_gatase-like"/>
</dbReference>
<keyword evidence="6 11" id="KW-0067">ATP-binding</keyword>
<dbReference type="RefSeq" id="WP_004047476.1">
    <property type="nucleotide sequence ID" value="NZ_AOJE01000021.1"/>
</dbReference>
<feature type="binding site" evidence="11">
    <location>
        <begin position="392"/>
        <end position="395"/>
    </location>
    <ligand>
        <name>L-glutamine</name>
        <dbReference type="ChEBI" id="CHEBI:58359"/>
    </ligand>
</feature>
<feature type="binding site" evidence="11">
    <location>
        <position position="234"/>
    </location>
    <ligand>
        <name>CTP</name>
        <dbReference type="ChEBI" id="CHEBI:37563"/>
        <note>allosteric inhibitor</note>
    </ligand>
</feature>
<feature type="active site" evidence="11">
    <location>
        <position position="515"/>
    </location>
</feature>
<dbReference type="SUPFAM" id="SSF52540">
    <property type="entry name" value="P-loop containing nucleoside triphosphate hydrolases"/>
    <property type="match status" value="1"/>
</dbReference>
<name>M0DZD0_9EURY</name>
<feature type="binding site" evidence="11">
    <location>
        <position position="415"/>
    </location>
    <ligand>
        <name>L-glutamine</name>
        <dbReference type="ChEBI" id="CHEBI:58359"/>
    </ligand>
</feature>
<evidence type="ECO:0000256" key="8">
    <source>
        <dbReference type="ARBA" id="ARBA00022962"/>
    </source>
</evidence>
<dbReference type="PANTHER" id="PTHR11550">
    <property type="entry name" value="CTP SYNTHASE"/>
    <property type="match status" value="1"/>
</dbReference>
<feature type="binding site" evidence="11">
    <location>
        <position position="84"/>
    </location>
    <ligand>
        <name>Mg(2+)</name>
        <dbReference type="ChEBI" id="CHEBI:18420"/>
    </ligand>
</feature>
<keyword evidence="5 11" id="KW-0547">Nucleotide-binding</keyword>
<dbReference type="SUPFAM" id="SSF52317">
    <property type="entry name" value="Class I glutamine amidotransferase-like"/>
    <property type="match status" value="1"/>
</dbReference>
<organism evidence="14 15">
    <name type="scientific">Halorubrum saccharovorum DSM 1137</name>
    <dbReference type="NCBI Taxonomy" id="1227484"/>
    <lineage>
        <taxon>Archaea</taxon>
        <taxon>Methanobacteriati</taxon>
        <taxon>Methanobacteriota</taxon>
        <taxon>Stenosarchaea group</taxon>
        <taxon>Halobacteria</taxon>
        <taxon>Halobacteriales</taxon>
        <taxon>Haloferacaceae</taxon>
        <taxon>Halorubrum</taxon>
    </lineage>
</organism>
<dbReference type="PROSITE" id="PS51273">
    <property type="entry name" value="GATASE_TYPE_1"/>
    <property type="match status" value="1"/>
</dbReference>
<dbReference type="eggNOG" id="arCOG00063">
    <property type="taxonomic scope" value="Archaea"/>
</dbReference>
<dbReference type="Pfam" id="PF06418">
    <property type="entry name" value="CTP_synth_N"/>
    <property type="match status" value="1"/>
</dbReference>
<keyword evidence="3 11" id="KW-0436">Ligase</keyword>
<evidence type="ECO:0000256" key="7">
    <source>
        <dbReference type="ARBA" id="ARBA00022842"/>
    </source>
</evidence>
<keyword evidence="8 11" id="KW-0315">Glutamine amidotransferase</keyword>
<evidence type="ECO:0000256" key="1">
    <source>
        <dbReference type="ARBA" id="ARBA00005171"/>
    </source>
</evidence>
<evidence type="ECO:0000259" key="12">
    <source>
        <dbReference type="Pfam" id="PF00117"/>
    </source>
</evidence>
<dbReference type="EC" id="6.3.4.2" evidence="11"/>
<dbReference type="EMBL" id="AOJE01000021">
    <property type="protein sequence ID" value="ELZ40915.1"/>
    <property type="molecule type" value="Genomic_DNA"/>
</dbReference>
<feature type="binding site" evidence="11">
    <location>
        <position position="234"/>
    </location>
    <ligand>
        <name>UTP</name>
        <dbReference type="ChEBI" id="CHEBI:46398"/>
    </ligand>
</feature>
<feature type="domain" description="Glutamine amidotransferase" evidence="12">
    <location>
        <begin position="313"/>
        <end position="533"/>
    </location>
</feature>
<dbReference type="GO" id="GO:0004359">
    <property type="term" value="F:glutaminase activity"/>
    <property type="evidence" value="ECO:0007669"/>
    <property type="project" value="RHEA"/>
</dbReference>
<dbReference type="Gene3D" id="3.40.50.300">
    <property type="entry name" value="P-loop containing nucleotide triphosphate hydrolases"/>
    <property type="match status" value="1"/>
</dbReference>